<dbReference type="InterPro" id="IPR047817">
    <property type="entry name" value="ABC2_TM_bact-type"/>
</dbReference>
<gene>
    <name evidence="8" type="ORF">A4R43_30865</name>
</gene>
<evidence type="ECO:0000256" key="4">
    <source>
        <dbReference type="ARBA" id="ARBA00023136"/>
    </source>
</evidence>
<dbReference type="Pfam" id="PF01061">
    <property type="entry name" value="ABC2_membrane"/>
    <property type="match status" value="1"/>
</dbReference>
<dbReference type="EMBL" id="CP015163">
    <property type="protein sequence ID" value="AXB46318.1"/>
    <property type="molecule type" value="Genomic_DNA"/>
</dbReference>
<feature type="transmembrane region" description="Helical" evidence="6">
    <location>
        <begin position="104"/>
        <end position="123"/>
    </location>
</feature>
<keyword evidence="5" id="KW-0046">Antibiotic resistance</keyword>
<organism evidence="8 9">
    <name type="scientific">Amycolatopsis albispora</name>
    <dbReference type="NCBI Taxonomy" id="1804986"/>
    <lineage>
        <taxon>Bacteria</taxon>
        <taxon>Bacillati</taxon>
        <taxon>Actinomycetota</taxon>
        <taxon>Actinomycetes</taxon>
        <taxon>Pseudonocardiales</taxon>
        <taxon>Pseudonocardiaceae</taxon>
        <taxon>Amycolatopsis</taxon>
    </lineage>
</organism>
<keyword evidence="6" id="KW-0813">Transport</keyword>
<keyword evidence="3 6" id="KW-1133">Transmembrane helix</keyword>
<comment type="similarity">
    <text evidence="6">Belongs to the ABC-2 integral membrane protein family.</text>
</comment>
<feature type="transmembrane region" description="Helical" evidence="6">
    <location>
        <begin position="161"/>
        <end position="183"/>
    </location>
</feature>
<dbReference type="GO" id="GO:0043190">
    <property type="term" value="C:ATP-binding cassette (ABC) transporter complex"/>
    <property type="evidence" value="ECO:0007669"/>
    <property type="project" value="InterPro"/>
</dbReference>
<dbReference type="GO" id="GO:0140359">
    <property type="term" value="F:ABC-type transporter activity"/>
    <property type="evidence" value="ECO:0007669"/>
    <property type="project" value="InterPro"/>
</dbReference>
<dbReference type="PRINTS" id="PR00164">
    <property type="entry name" value="ABC2TRNSPORT"/>
</dbReference>
<evidence type="ECO:0000313" key="9">
    <source>
        <dbReference type="Proteomes" id="UP000250434"/>
    </source>
</evidence>
<reference evidence="8 9" key="1">
    <citation type="submission" date="2016-04" db="EMBL/GenBank/DDBJ databases">
        <title>Complete genome sequence and analysis of deep-sea sediment isolate, Amycolatopsis sp. WP1.</title>
        <authorList>
            <person name="Wang H."/>
            <person name="Chen S."/>
            <person name="Wu Q."/>
        </authorList>
    </citation>
    <scope>NUCLEOTIDE SEQUENCE [LARGE SCALE GENOMIC DNA]</scope>
    <source>
        <strain evidence="8 9">WP1</strain>
    </source>
</reference>
<evidence type="ECO:0000256" key="2">
    <source>
        <dbReference type="ARBA" id="ARBA00022692"/>
    </source>
</evidence>
<sequence>MNLLTHTGVVFGREIKPSLLSPWGLVITMVQPLVFLLLFGPLLPGDGSPWQWFVPGILVMLALFGTMASGFTLLLERGGGSLERLLVTPVSRTAMLLGRVLKEVVLLVVQAVLITLVVLPLGFELHPVGVLAGLALLAVLGVGMGALSFALAIAVRKEEGLFWAIHQTVVFPLLLLSGVLLPIDGAPGWLHTVARLNPLSYVVDAERALFRGELASASVLHGSVAVGCIAVLGLYLGTVTMRKATE</sequence>
<evidence type="ECO:0000256" key="6">
    <source>
        <dbReference type="RuleBase" id="RU361157"/>
    </source>
</evidence>
<name>A0A344LE44_9PSEU</name>
<keyword evidence="9" id="KW-1185">Reference proteome</keyword>
<keyword evidence="2 6" id="KW-0812">Transmembrane</keyword>
<evidence type="ECO:0000259" key="7">
    <source>
        <dbReference type="PROSITE" id="PS51012"/>
    </source>
</evidence>
<evidence type="ECO:0000313" key="8">
    <source>
        <dbReference type="EMBL" id="AXB46318.1"/>
    </source>
</evidence>
<evidence type="ECO:0000256" key="5">
    <source>
        <dbReference type="ARBA" id="ARBA00023251"/>
    </source>
</evidence>
<keyword evidence="4 6" id="KW-0472">Membrane</keyword>
<dbReference type="PANTHER" id="PTHR43229:SF2">
    <property type="entry name" value="NODULATION PROTEIN J"/>
    <property type="match status" value="1"/>
</dbReference>
<dbReference type="PROSITE" id="PS51012">
    <property type="entry name" value="ABC_TM2"/>
    <property type="match status" value="1"/>
</dbReference>
<feature type="transmembrane region" description="Helical" evidence="6">
    <location>
        <begin position="129"/>
        <end position="154"/>
    </location>
</feature>
<protein>
    <recommendedName>
        <fullName evidence="6">Transport permease protein</fullName>
    </recommendedName>
</protein>
<dbReference type="RefSeq" id="WP_113695369.1">
    <property type="nucleotide sequence ID" value="NZ_CP015163.1"/>
</dbReference>
<feature type="transmembrane region" description="Helical" evidence="6">
    <location>
        <begin position="52"/>
        <end position="75"/>
    </location>
</feature>
<dbReference type="InterPro" id="IPR000412">
    <property type="entry name" value="ABC_2_transport"/>
</dbReference>
<dbReference type="InterPro" id="IPR051784">
    <property type="entry name" value="Nod_factor_ABC_transporter"/>
</dbReference>
<dbReference type="PANTHER" id="PTHR43229">
    <property type="entry name" value="NODULATION PROTEIN J"/>
    <property type="match status" value="1"/>
</dbReference>
<evidence type="ECO:0000256" key="1">
    <source>
        <dbReference type="ARBA" id="ARBA00004141"/>
    </source>
</evidence>
<keyword evidence="6" id="KW-1003">Cell membrane</keyword>
<accession>A0A344LE44</accession>
<comment type="subcellular location">
    <subcellularLocation>
        <location evidence="6">Cell membrane</location>
        <topology evidence="6">Multi-pass membrane protein</topology>
    </subcellularLocation>
    <subcellularLocation>
        <location evidence="1">Membrane</location>
        <topology evidence="1">Multi-pass membrane protein</topology>
    </subcellularLocation>
</comment>
<dbReference type="InterPro" id="IPR013525">
    <property type="entry name" value="ABC2_TM"/>
</dbReference>
<dbReference type="KEGG" id="aab:A4R43_30865"/>
<feature type="transmembrane region" description="Helical" evidence="6">
    <location>
        <begin position="20"/>
        <end position="40"/>
    </location>
</feature>
<dbReference type="GO" id="GO:0046677">
    <property type="term" value="P:response to antibiotic"/>
    <property type="evidence" value="ECO:0007669"/>
    <property type="project" value="UniProtKB-KW"/>
</dbReference>
<evidence type="ECO:0000256" key="3">
    <source>
        <dbReference type="ARBA" id="ARBA00022989"/>
    </source>
</evidence>
<dbReference type="Proteomes" id="UP000250434">
    <property type="component" value="Chromosome"/>
</dbReference>
<feature type="domain" description="ABC transmembrane type-2" evidence="7">
    <location>
        <begin position="19"/>
        <end position="244"/>
    </location>
</feature>
<dbReference type="AlphaFoldDB" id="A0A344LE44"/>
<dbReference type="PIRSF" id="PIRSF006648">
    <property type="entry name" value="DrrB"/>
    <property type="match status" value="1"/>
</dbReference>
<proteinExistence type="inferred from homology"/>
<feature type="transmembrane region" description="Helical" evidence="6">
    <location>
        <begin position="214"/>
        <end position="236"/>
    </location>
</feature>
<dbReference type="OrthoDB" id="9255971at2"/>